<dbReference type="PANTHER" id="PTHR24198:SF165">
    <property type="entry name" value="ANKYRIN REPEAT-CONTAINING PROTEIN-RELATED"/>
    <property type="match status" value="1"/>
</dbReference>
<dbReference type="Pfam" id="PF12796">
    <property type="entry name" value="Ank_2"/>
    <property type="match status" value="2"/>
</dbReference>
<evidence type="ECO:0000256" key="13">
    <source>
        <dbReference type="ARBA" id="ARBA00049657"/>
    </source>
</evidence>
<dbReference type="GO" id="GO:0005576">
    <property type="term" value="C:extracellular region"/>
    <property type="evidence" value="ECO:0007669"/>
    <property type="project" value="UniProtKB-SubCell"/>
</dbReference>
<feature type="repeat" description="ANK" evidence="16">
    <location>
        <begin position="54"/>
        <end position="86"/>
    </location>
</feature>
<evidence type="ECO:0000313" key="20">
    <source>
        <dbReference type="EMBL" id="GIY62011.1"/>
    </source>
</evidence>
<evidence type="ECO:0000256" key="1">
    <source>
        <dbReference type="ARBA" id="ARBA00004175"/>
    </source>
</evidence>
<protein>
    <recommendedName>
        <fullName evidence="15">Alpha-latrotoxin</fullName>
    </recommendedName>
</protein>
<evidence type="ECO:0000256" key="10">
    <source>
        <dbReference type="ARBA" id="ARBA00023043"/>
    </source>
</evidence>
<evidence type="ECO:0000256" key="6">
    <source>
        <dbReference type="ARBA" id="ARBA00022656"/>
    </source>
</evidence>
<keyword evidence="11" id="KW-0472">Membrane</keyword>
<evidence type="ECO:0000256" key="12">
    <source>
        <dbReference type="ARBA" id="ARBA00023298"/>
    </source>
</evidence>
<accession>A0AAV4UWB0</accession>
<dbReference type="GO" id="GO:0006887">
    <property type="term" value="P:exocytosis"/>
    <property type="evidence" value="ECO:0007669"/>
    <property type="project" value="UniProtKB-KW"/>
</dbReference>
<keyword evidence="10 16" id="KW-0040">ANK repeat</keyword>
<evidence type="ECO:0000256" key="5">
    <source>
        <dbReference type="ARBA" id="ARBA00022537"/>
    </source>
</evidence>
<dbReference type="GO" id="GO:0044231">
    <property type="term" value="C:host cell presynaptic membrane"/>
    <property type="evidence" value="ECO:0007669"/>
    <property type="project" value="UniProtKB-KW"/>
</dbReference>
<dbReference type="PROSITE" id="PS50088">
    <property type="entry name" value="ANK_REPEAT"/>
    <property type="match status" value="3"/>
</dbReference>
<comment type="similarity">
    <text evidence="13">Belongs to the cationic peptide 01 (latrotoxin) family. 03 (alpha-latrotoxin) subfamily.</text>
</comment>
<dbReference type="InterPro" id="IPR001849">
    <property type="entry name" value="PH_domain"/>
</dbReference>
<dbReference type="SMART" id="SM00233">
    <property type="entry name" value="PH"/>
    <property type="match status" value="1"/>
</dbReference>
<dbReference type="Gene3D" id="2.30.29.30">
    <property type="entry name" value="Pleckstrin-homology domain (PH domain)/Phosphotyrosine-binding domain (PTB)"/>
    <property type="match status" value="1"/>
</dbReference>
<dbReference type="InterPro" id="IPR002110">
    <property type="entry name" value="Ankyrin_rpt"/>
</dbReference>
<evidence type="ECO:0000256" key="17">
    <source>
        <dbReference type="SAM" id="Coils"/>
    </source>
</evidence>
<keyword evidence="6" id="KW-0800">Toxin</keyword>
<feature type="repeat" description="ANK" evidence="16">
    <location>
        <begin position="87"/>
        <end position="119"/>
    </location>
</feature>
<evidence type="ECO:0000256" key="4">
    <source>
        <dbReference type="ARBA" id="ARBA00022525"/>
    </source>
</evidence>
<comment type="caution">
    <text evidence="20">The sequence shown here is derived from an EMBL/GenBank/DDBJ whole genome shotgun (WGS) entry which is preliminary data.</text>
</comment>
<dbReference type="EMBL" id="BPLQ01012025">
    <property type="protein sequence ID" value="GIY62011.1"/>
    <property type="molecule type" value="Genomic_DNA"/>
</dbReference>
<name>A0AAV4UWB0_9ARAC</name>
<evidence type="ECO:0000256" key="2">
    <source>
        <dbReference type="ARBA" id="ARBA00004613"/>
    </source>
</evidence>
<dbReference type="SMART" id="SM00248">
    <property type="entry name" value="ANK"/>
    <property type="match status" value="4"/>
</dbReference>
<keyword evidence="7" id="KW-0528">Neurotoxin</keyword>
<feature type="coiled-coil region" evidence="17">
    <location>
        <begin position="366"/>
        <end position="393"/>
    </location>
</feature>
<dbReference type="PANTHER" id="PTHR24198">
    <property type="entry name" value="ANKYRIN REPEAT AND PROTEIN KINASE DOMAIN-CONTAINING PROTEIN"/>
    <property type="match status" value="1"/>
</dbReference>
<gene>
    <name evidence="20" type="primary">OSBPL1A</name>
    <name evidence="20" type="ORF">CDAR_163911</name>
</gene>
<evidence type="ECO:0000313" key="21">
    <source>
        <dbReference type="Proteomes" id="UP001054837"/>
    </source>
</evidence>
<keyword evidence="17" id="KW-0175">Coiled coil</keyword>
<feature type="domain" description="PH" evidence="19">
    <location>
        <begin position="244"/>
        <end position="342"/>
    </location>
</feature>
<dbReference type="GO" id="GO:0090729">
    <property type="term" value="F:toxin activity"/>
    <property type="evidence" value="ECO:0007669"/>
    <property type="project" value="UniProtKB-KW"/>
</dbReference>
<evidence type="ECO:0000256" key="9">
    <source>
        <dbReference type="ARBA" id="ARBA00023028"/>
    </source>
</evidence>
<evidence type="ECO:0000256" key="15">
    <source>
        <dbReference type="ARBA" id="ARBA00049811"/>
    </source>
</evidence>
<reference evidence="20 21" key="1">
    <citation type="submission" date="2021-06" db="EMBL/GenBank/DDBJ databases">
        <title>Caerostris darwini draft genome.</title>
        <authorList>
            <person name="Kono N."/>
            <person name="Arakawa K."/>
        </authorList>
    </citation>
    <scope>NUCLEOTIDE SEQUENCE [LARGE SCALE GENOMIC DNA]</scope>
</reference>
<keyword evidence="8" id="KW-0677">Repeat</keyword>
<feature type="repeat" description="ANK" evidence="16">
    <location>
        <begin position="182"/>
        <end position="214"/>
    </location>
</feature>
<comment type="subcellular location">
    <subcellularLocation>
        <location evidence="2">Secreted</location>
    </subcellularLocation>
    <subcellularLocation>
        <location evidence="1">Target cell membrane</location>
    </subcellularLocation>
</comment>
<dbReference type="InterPro" id="IPR011993">
    <property type="entry name" value="PH-like_dom_sf"/>
</dbReference>
<dbReference type="InterPro" id="IPR036770">
    <property type="entry name" value="Ankyrin_rpt-contain_sf"/>
</dbReference>
<proteinExistence type="inferred from homology"/>
<dbReference type="GO" id="GO:0044218">
    <property type="term" value="C:other organism cell membrane"/>
    <property type="evidence" value="ECO:0007669"/>
    <property type="project" value="UniProtKB-KW"/>
</dbReference>
<evidence type="ECO:0000256" key="7">
    <source>
        <dbReference type="ARBA" id="ARBA00022699"/>
    </source>
</evidence>
<comment type="subunit">
    <text evidence="14">Homotetramer in membranes.</text>
</comment>
<evidence type="ECO:0000256" key="8">
    <source>
        <dbReference type="ARBA" id="ARBA00022737"/>
    </source>
</evidence>
<keyword evidence="4" id="KW-0964">Secreted</keyword>
<feature type="region of interest" description="Disordered" evidence="18">
    <location>
        <begin position="1"/>
        <end position="22"/>
    </location>
</feature>
<dbReference type="AlphaFoldDB" id="A0AAV4UWB0"/>
<dbReference type="Proteomes" id="UP001054837">
    <property type="component" value="Unassembled WGS sequence"/>
</dbReference>
<keyword evidence="9" id="KW-0638">Presynaptic neurotoxin</keyword>
<evidence type="ECO:0000256" key="11">
    <source>
        <dbReference type="ARBA" id="ARBA00023136"/>
    </source>
</evidence>
<dbReference type="PROSITE" id="PS50297">
    <property type="entry name" value="ANK_REP_REGION"/>
    <property type="match status" value="3"/>
</dbReference>
<dbReference type="SUPFAM" id="SSF50729">
    <property type="entry name" value="PH domain-like"/>
    <property type="match status" value="1"/>
</dbReference>
<evidence type="ECO:0000259" key="19">
    <source>
        <dbReference type="PROSITE" id="PS50003"/>
    </source>
</evidence>
<evidence type="ECO:0000256" key="16">
    <source>
        <dbReference type="PROSITE-ProRule" id="PRU00023"/>
    </source>
</evidence>
<keyword evidence="21" id="KW-1185">Reference proteome</keyword>
<evidence type="ECO:0000256" key="3">
    <source>
        <dbReference type="ARBA" id="ARBA00022483"/>
    </source>
</evidence>
<dbReference type="PROSITE" id="PS50003">
    <property type="entry name" value="PH_DOMAIN"/>
    <property type="match status" value="1"/>
</dbReference>
<keyword evidence="12" id="KW-1053">Target membrane</keyword>
<organism evidence="20 21">
    <name type="scientific">Caerostris darwini</name>
    <dbReference type="NCBI Taxonomy" id="1538125"/>
    <lineage>
        <taxon>Eukaryota</taxon>
        <taxon>Metazoa</taxon>
        <taxon>Ecdysozoa</taxon>
        <taxon>Arthropoda</taxon>
        <taxon>Chelicerata</taxon>
        <taxon>Arachnida</taxon>
        <taxon>Araneae</taxon>
        <taxon>Araneomorphae</taxon>
        <taxon>Entelegynae</taxon>
        <taxon>Araneoidea</taxon>
        <taxon>Araneidae</taxon>
        <taxon>Caerostris</taxon>
    </lineage>
</organism>
<evidence type="ECO:0000256" key="18">
    <source>
        <dbReference type="SAM" id="MobiDB-lite"/>
    </source>
</evidence>
<dbReference type="SUPFAM" id="SSF48403">
    <property type="entry name" value="Ankyrin repeat"/>
    <property type="match status" value="1"/>
</dbReference>
<sequence>MSDEELSKSPVPSKTPEENLLSYSRTGDYSRAKELLTQFSLGHLILDINYKGNHDWTSLHHASYFGHEKIAKLLIELGADINVVNDTGDTPLHKAAYTSREEIVLLLLSNNADVFIRNSEGQTARDISENEDVAKLLKAAENADIEKKNSMLLHAAREGNIQVLENLLKSGNPPDINCVDSLGNSALHCSAYRGKKEAVVLLLQNGIDTTIKNLRGQCAVDLALNQPTKQLLGVQPVKPFQKTAARFEGLLLRKSRFLGWKEVWTILEKGVMSFFNSRADSTTGTRRKGYKYLDGAKVLPDGIDVAVFIIIFSDNNRQRFSVPNQQLVDRQKWINSIIEHAEFSSHYLKQGFSDSDPEEDDDIMPVGTMKDKLQTAQAHLQLLEKNVDSLKMKFDEVQPTDNGNKSVFYTNVPWISIYSDVGNVVDSARKMSSSLSHCLTVFTQQEEVRNLQLKQLEERCRFLQDALHTLAQEHHELEKSFVSPFHSPPNTPHYEDTDCDEFFDAFEGARLSRSSIGEEYYLNEKLSDQ</sequence>
<dbReference type="Pfam" id="PF00169">
    <property type="entry name" value="PH"/>
    <property type="match status" value="1"/>
</dbReference>
<keyword evidence="5" id="KW-1052">Target cell membrane</keyword>
<evidence type="ECO:0000256" key="14">
    <source>
        <dbReference type="ARBA" id="ARBA00049715"/>
    </source>
</evidence>
<keyword evidence="3" id="KW-0268">Exocytosis</keyword>
<dbReference type="Gene3D" id="1.25.40.20">
    <property type="entry name" value="Ankyrin repeat-containing domain"/>
    <property type="match status" value="2"/>
</dbReference>